<gene>
    <name evidence="3" type="ORF">PRUPE_1G210000</name>
</gene>
<sequence length="426" mass="48322">MERVNSWMLVVMVIFMAVRAERNINRSGGVYWSTAEEEALAQTQTQTKARDDDTAVTDLDADGGFSSLEGMLQWAIGHSDPVQLKETARDVEKLSPTDLSNRQVEIKQLMDELKTPSDAQLMQVAINDLSNSSLSLEDRHRALEELLILVEPIDNANDLNKLEGLVVVTRELDHSDADTRKMAAWVLGKASQNNPIVQKQVLELGALSKLMKMVKSDFAEEATKALYAVSALIRNNVAGQELFYEEAGHLLLQNIMSESSIDIRLRRKAVFLLGDLAECQLENREKDELPFFSSRIFLKSVVDLTSSADLDLQEKALVALKNLLQLKTTEALVFKDFCGLDGALERLRQRLQDLMVEEEHRDYVMDVERLRSEVQQIFDRKLEKHGGFPYDGNVILHQHYLLGDVWYSCVYVMLLIMDLYISNILM</sequence>
<dbReference type="AlphaFoldDB" id="A0A251R134"/>
<dbReference type="InterPro" id="IPR016024">
    <property type="entry name" value="ARM-type_fold"/>
</dbReference>
<evidence type="ECO:0000313" key="3">
    <source>
        <dbReference type="EMBL" id="ONI29706.1"/>
    </source>
</evidence>
<organism evidence="3 4">
    <name type="scientific">Prunus persica</name>
    <name type="common">Peach</name>
    <name type="synonym">Amygdalus persica</name>
    <dbReference type="NCBI Taxonomy" id="3760"/>
    <lineage>
        <taxon>Eukaryota</taxon>
        <taxon>Viridiplantae</taxon>
        <taxon>Streptophyta</taxon>
        <taxon>Embryophyta</taxon>
        <taxon>Tracheophyta</taxon>
        <taxon>Spermatophyta</taxon>
        <taxon>Magnoliopsida</taxon>
        <taxon>eudicotyledons</taxon>
        <taxon>Gunneridae</taxon>
        <taxon>Pentapetalae</taxon>
        <taxon>rosids</taxon>
        <taxon>fabids</taxon>
        <taxon>Rosales</taxon>
        <taxon>Rosaceae</taxon>
        <taxon>Amygdaloideae</taxon>
        <taxon>Amygdaleae</taxon>
        <taxon>Prunus</taxon>
    </lineage>
</organism>
<dbReference type="Pfam" id="PF08609">
    <property type="entry name" value="Fes1"/>
    <property type="match status" value="1"/>
</dbReference>
<dbReference type="GO" id="GO:0000774">
    <property type="term" value="F:adenyl-nucleotide exchange factor activity"/>
    <property type="evidence" value="ECO:0000318"/>
    <property type="project" value="GO_Central"/>
</dbReference>
<feature type="chain" id="PRO_5012987660" description="Nucleotide exchange factor Fes1 domain-containing protein" evidence="1">
    <location>
        <begin position="21"/>
        <end position="426"/>
    </location>
</feature>
<keyword evidence="1" id="KW-0732">Signal</keyword>
<proteinExistence type="predicted"/>
<dbReference type="Proteomes" id="UP000006882">
    <property type="component" value="Chromosome G1"/>
</dbReference>
<evidence type="ECO:0000313" key="4">
    <source>
        <dbReference type="Proteomes" id="UP000006882"/>
    </source>
</evidence>
<dbReference type="PANTHER" id="PTHR19316:SF32">
    <property type="entry name" value="ARM REPEAT SUPERFAMILY PROTEIN"/>
    <property type="match status" value="1"/>
</dbReference>
<protein>
    <recommendedName>
        <fullName evidence="2">Nucleotide exchange factor Fes1 domain-containing protein</fullName>
    </recommendedName>
</protein>
<dbReference type="Gene3D" id="1.25.10.10">
    <property type="entry name" value="Leucine-rich Repeat Variant"/>
    <property type="match status" value="1"/>
</dbReference>
<reference evidence="3 4" key="1">
    <citation type="journal article" date="2013" name="Nat. Genet.">
        <title>The high-quality draft genome of peach (Prunus persica) identifies unique patterns of genetic diversity, domestication and genome evolution.</title>
        <authorList>
            <consortium name="International Peach Genome Initiative"/>
            <person name="Verde I."/>
            <person name="Abbott A.G."/>
            <person name="Scalabrin S."/>
            <person name="Jung S."/>
            <person name="Shu S."/>
            <person name="Marroni F."/>
            <person name="Zhebentyayeva T."/>
            <person name="Dettori M.T."/>
            <person name="Grimwood J."/>
            <person name="Cattonaro F."/>
            <person name="Zuccolo A."/>
            <person name="Rossini L."/>
            <person name="Jenkins J."/>
            <person name="Vendramin E."/>
            <person name="Meisel L.A."/>
            <person name="Decroocq V."/>
            <person name="Sosinski B."/>
            <person name="Prochnik S."/>
            <person name="Mitros T."/>
            <person name="Policriti A."/>
            <person name="Cipriani G."/>
            <person name="Dondini L."/>
            <person name="Ficklin S."/>
            <person name="Goodstein D.M."/>
            <person name="Xuan P."/>
            <person name="Del Fabbro C."/>
            <person name="Aramini V."/>
            <person name="Copetti D."/>
            <person name="Gonzalez S."/>
            <person name="Horner D.S."/>
            <person name="Falchi R."/>
            <person name="Lucas S."/>
            <person name="Mica E."/>
            <person name="Maldonado J."/>
            <person name="Lazzari B."/>
            <person name="Bielenberg D."/>
            <person name="Pirona R."/>
            <person name="Miculan M."/>
            <person name="Barakat A."/>
            <person name="Testolin R."/>
            <person name="Stella A."/>
            <person name="Tartarini S."/>
            <person name="Tonutti P."/>
            <person name="Arus P."/>
            <person name="Orellana A."/>
            <person name="Wells C."/>
            <person name="Main D."/>
            <person name="Vizzotto G."/>
            <person name="Silva H."/>
            <person name="Salamini F."/>
            <person name="Schmutz J."/>
            <person name="Morgante M."/>
            <person name="Rokhsar D.S."/>
        </authorList>
    </citation>
    <scope>NUCLEOTIDE SEQUENCE [LARGE SCALE GENOMIC DNA]</scope>
    <source>
        <strain evidence="4">cv. Nemared</strain>
    </source>
</reference>
<dbReference type="InterPro" id="IPR011989">
    <property type="entry name" value="ARM-like"/>
</dbReference>
<evidence type="ECO:0000256" key="1">
    <source>
        <dbReference type="SAM" id="SignalP"/>
    </source>
</evidence>
<name>A0A251R134_PRUPE</name>
<accession>A0A251R134</accession>
<dbReference type="GO" id="GO:0005783">
    <property type="term" value="C:endoplasmic reticulum"/>
    <property type="evidence" value="ECO:0000318"/>
    <property type="project" value="GO_Central"/>
</dbReference>
<keyword evidence="4" id="KW-1185">Reference proteome</keyword>
<dbReference type="Gramene" id="ONI29706">
    <property type="protein sequence ID" value="ONI29706"/>
    <property type="gene ID" value="PRUPE_1G210000"/>
</dbReference>
<dbReference type="EMBL" id="CM007651">
    <property type="protein sequence ID" value="ONI29706.1"/>
    <property type="molecule type" value="Genomic_DNA"/>
</dbReference>
<dbReference type="STRING" id="3760.A0A251R134"/>
<feature type="signal peptide" evidence="1">
    <location>
        <begin position="1"/>
        <end position="20"/>
    </location>
</feature>
<dbReference type="SUPFAM" id="SSF48371">
    <property type="entry name" value="ARM repeat"/>
    <property type="match status" value="1"/>
</dbReference>
<dbReference type="InterPro" id="IPR013918">
    <property type="entry name" value="Nucleotide_exch_fac_Fes1"/>
</dbReference>
<dbReference type="PANTHER" id="PTHR19316">
    <property type="entry name" value="PROTEIN FOLDING REGULATOR"/>
    <property type="match status" value="1"/>
</dbReference>
<evidence type="ECO:0000259" key="2">
    <source>
        <dbReference type="Pfam" id="PF08609"/>
    </source>
</evidence>
<dbReference type="InterPro" id="IPR050693">
    <property type="entry name" value="Hsp70_NEF-Inhibitors"/>
</dbReference>
<feature type="domain" description="Nucleotide exchange factor Fes1" evidence="2">
    <location>
        <begin position="68"/>
        <end position="159"/>
    </location>
</feature>